<keyword evidence="1" id="KW-1133">Transmembrane helix</keyword>
<feature type="transmembrane region" description="Helical" evidence="1">
    <location>
        <begin position="121"/>
        <end position="143"/>
    </location>
</feature>
<organism evidence="2 3">
    <name type="scientific">Tanacetum coccineum</name>
    <dbReference type="NCBI Taxonomy" id="301880"/>
    <lineage>
        <taxon>Eukaryota</taxon>
        <taxon>Viridiplantae</taxon>
        <taxon>Streptophyta</taxon>
        <taxon>Embryophyta</taxon>
        <taxon>Tracheophyta</taxon>
        <taxon>Spermatophyta</taxon>
        <taxon>Magnoliopsida</taxon>
        <taxon>eudicotyledons</taxon>
        <taxon>Gunneridae</taxon>
        <taxon>Pentapetalae</taxon>
        <taxon>asterids</taxon>
        <taxon>campanulids</taxon>
        <taxon>Asterales</taxon>
        <taxon>Asteraceae</taxon>
        <taxon>Asteroideae</taxon>
        <taxon>Anthemideae</taxon>
        <taxon>Anthemidinae</taxon>
        <taxon>Tanacetum</taxon>
    </lineage>
</organism>
<accession>A0ABQ4XXQ8</accession>
<dbReference type="Proteomes" id="UP001151760">
    <property type="component" value="Unassembled WGS sequence"/>
</dbReference>
<name>A0ABQ4XXQ8_9ASTR</name>
<reference evidence="2" key="1">
    <citation type="journal article" date="2022" name="Int. J. Mol. Sci.">
        <title>Draft Genome of Tanacetum Coccineum: Genomic Comparison of Closely Related Tanacetum-Family Plants.</title>
        <authorList>
            <person name="Yamashiro T."/>
            <person name="Shiraishi A."/>
            <person name="Nakayama K."/>
            <person name="Satake H."/>
        </authorList>
    </citation>
    <scope>NUCLEOTIDE SEQUENCE</scope>
</reference>
<keyword evidence="1" id="KW-0812">Transmembrane</keyword>
<sequence>MEEEMHDLRRDVVGLRGVVESFTTEQSRVSTWLITYMTQLMDVSGQTYQPFDITLVGSSRLSFQRRVRPRTGDASTFAAPHTDAQPDPCLKSQYHCLMKRRRRKVELKDQLKQKCFPGDNLVILIVCRILIVCCMSLSSQTLYTAYRTPLDTAYRRVWTLSVFIT</sequence>
<keyword evidence="3" id="KW-1185">Reference proteome</keyword>
<dbReference type="EMBL" id="BQNB010009918">
    <property type="protein sequence ID" value="GJS70209.1"/>
    <property type="molecule type" value="Genomic_DNA"/>
</dbReference>
<keyword evidence="1" id="KW-0472">Membrane</keyword>
<evidence type="ECO:0000313" key="3">
    <source>
        <dbReference type="Proteomes" id="UP001151760"/>
    </source>
</evidence>
<protein>
    <submittedName>
        <fullName evidence="2">Uncharacterized protein</fullName>
    </submittedName>
</protein>
<evidence type="ECO:0000313" key="2">
    <source>
        <dbReference type="EMBL" id="GJS70209.1"/>
    </source>
</evidence>
<comment type="caution">
    <text evidence="2">The sequence shown here is derived from an EMBL/GenBank/DDBJ whole genome shotgun (WGS) entry which is preliminary data.</text>
</comment>
<proteinExistence type="predicted"/>
<gene>
    <name evidence="2" type="ORF">Tco_0703050</name>
</gene>
<evidence type="ECO:0000256" key="1">
    <source>
        <dbReference type="SAM" id="Phobius"/>
    </source>
</evidence>
<reference evidence="2" key="2">
    <citation type="submission" date="2022-01" db="EMBL/GenBank/DDBJ databases">
        <authorList>
            <person name="Yamashiro T."/>
            <person name="Shiraishi A."/>
            <person name="Satake H."/>
            <person name="Nakayama K."/>
        </authorList>
    </citation>
    <scope>NUCLEOTIDE SEQUENCE</scope>
</reference>